<dbReference type="Proteomes" id="UP000575898">
    <property type="component" value="Unassembled WGS sequence"/>
</dbReference>
<comment type="caution">
    <text evidence="3">The sequence shown here is derived from an EMBL/GenBank/DDBJ whole genome shotgun (WGS) entry which is preliminary data.</text>
</comment>
<protein>
    <submittedName>
        <fullName evidence="3">Methylated-DNA-protein-cysteine methyltransferase-like protein</fullName>
    </submittedName>
</protein>
<evidence type="ECO:0000313" key="4">
    <source>
        <dbReference type="Proteomes" id="UP000575898"/>
    </source>
</evidence>
<dbReference type="RefSeq" id="WP_281397164.1">
    <property type="nucleotide sequence ID" value="NZ_JACHHY010000003.1"/>
</dbReference>
<dbReference type="Pfam" id="PF01035">
    <property type="entry name" value="DNA_binding_1"/>
    <property type="match status" value="1"/>
</dbReference>
<accession>A0A840MM59</accession>
<name>A0A840MM59_9PROT</name>
<keyword evidence="3" id="KW-0489">Methyltransferase</keyword>
<gene>
    <name evidence="3" type="ORF">HNQ59_000547</name>
</gene>
<proteinExistence type="predicted"/>
<dbReference type="GO" id="GO:0006281">
    <property type="term" value="P:DNA repair"/>
    <property type="evidence" value="ECO:0007669"/>
    <property type="project" value="InterPro"/>
</dbReference>
<dbReference type="InterPro" id="IPR014048">
    <property type="entry name" value="MethylDNA_cys_MeTrfase_DNA-bd"/>
</dbReference>
<dbReference type="CDD" id="cd06445">
    <property type="entry name" value="ATase"/>
    <property type="match status" value="1"/>
</dbReference>
<dbReference type="PANTHER" id="PTHR42942:SF1">
    <property type="entry name" value="ALKYLTRANSFERASE-LIKE PROTEIN 1"/>
    <property type="match status" value="1"/>
</dbReference>
<dbReference type="InterPro" id="IPR052520">
    <property type="entry name" value="ATL_DNA_repair"/>
</dbReference>
<feature type="domain" description="Methylated-DNA-[protein]-cysteine S-methyltransferase DNA binding" evidence="2">
    <location>
        <begin position="8"/>
        <end position="88"/>
    </location>
</feature>
<evidence type="ECO:0000256" key="1">
    <source>
        <dbReference type="ARBA" id="ARBA00022763"/>
    </source>
</evidence>
<evidence type="ECO:0000313" key="3">
    <source>
        <dbReference type="EMBL" id="MBB5017283.1"/>
    </source>
</evidence>
<dbReference type="PANTHER" id="PTHR42942">
    <property type="entry name" value="6-O-METHYLGUANINE DNA METHYLTRANSFERASE"/>
    <property type="match status" value="1"/>
</dbReference>
<evidence type="ECO:0000259" key="2">
    <source>
        <dbReference type="Pfam" id="PF01035"/>
    </source>
</evidence>
<organism evidence="3 4">
    <name type="scientific">Chitinivorax tropicus</name>
    <dbReference type="NCBI Taxonomy" id="714531"/>
    <lineage>
        <taxon>Bacteria</taxon>
        <taxon>Pseudomonadati</taxon>
        <taxon>Pseudomonadota</taxon>
        <taxon>Betaproteobacteria</taxon>
        <taxon>Chitinivorax</taxon>
    </lineage>
</organism>
<dbReference type="SUPFAM" id="SSF46767">
    <property type="entry name" value="Methylated DNA-protein cysteine methyltransferase, C-terminal domain"/>
    <property type="match status" value="1"/>
</dbReference>
<dbReference type="GO" id="GO:0008168">
    <property type="term" value="F:methyltransferase activity"/>
    <property type="evidence" value="ECO:0007669"/>
    <property type="project" value="UniProtKB-KW"/>
</dbReference>
<dbReference type="GO" id="GO:0032259">
    <property type="term" value="P:methylation"/>
    <property type="evidence" value="ECO:0007669"/>
    <property type="project" value="UniProtKB-KW"/>
</dbReference>
<dbReference type="InterPro" id="IPR036217">
    <property type="entry name" value="MethylDNA_cys_MeTrfase_DNAb"/>
</dbReference>
<keyword evidence="4" id="KW-1185">Reference proteome</keyword>
<dbReference type="Gene3D" id="1.10.10.10">
    <property type="entry name" value="Winged helix-like DNA-binding domain superfamily/Winged helix DNA-binding domain"/>
    <property type="match status" value="1"/>
</dbReference>
<reference evidence="3 4" key="1">
    <citation type="submission" date="2020-08" db="EMBL/GenBank/DDBJ databases">
        <title>Genomic Encyclopedia of Type Strains, Phase IV (KMG-IV): sequencing the most valuable type-strain genomes for metagenomic binning, comparative biology and taxonomic classification.</title>
        <authorList>
            <person name="Goeker M."/>
        </authorList>
    </citation>
    <scope>NUCLEOTIDE SEQUENCE [LARGE SCALE GENOMIC DNA]</scope>
    <source>
        <strain evidence="3 4">DSM 27165</strain>
    </source>
</reference>
<dbReference type="EMBL" id="JACHHY010000003">
    <property type="protein sequence ID" value="MBB5017283.1"/>
    <property type="molecule type" value="Genomic_DNA"/>
</dbReference>
<keyword evidence="3" id="KW-0808">Transferase</keyword>
<dbReference type="AlphaFoldDB" id="A0A840MM59"/>
<sequence>MMTAQASFQRFYAIIRHVPPGKVVTYGQVAELAGLPRRSRLVGHALKMMPEPLNIPWWRVVNSQGRISPRGLSGSDEYQRLLLEEEGVVFSDVGKIDLRCFQWQPDAERAVLLCGLDDMQNEKER</sequence>
<keyword evidence="1" id="KW-0227">DNA damage</keyword>
<dbReference type="InterPro" id="IPR036388">
    <property type="entry name" value="WH-like_DNA-bd_sf"/>
</dbReference>